<dbReference type="PROSITE" id="PS01091">
    <property type="entry name" value="TATD_3"/>
    <property type="match status" value="1"/>
</dbReference>
<gene>
    <name evidence="2" type="ORF">METZ01_LOCUS403949</name>
</gene>
<name>A0A382VYJ5_9ZZZZ</name>
<dbReference type="EMBL" id="UINC01155318">
    <property type="protein sequence ID" value="SVD51095.1"/>
    <property type="molecule type" value="Genomic_DNA"/>
</dbReference>
<accession>A0A382VYJ5</accession>
<evidence type="ECO:0000313" key="2">
    <source>
        <dbReference type="EMBL" id="SVD51095.1"/>
    </source>
</evidence>
<dbReference type="GO" id="GO:0016788">
    <property type="term" value="F:hydrolase activity, acting on ester bonds"/>
    <property type="evidence" value="ECO:0007669"/>
    <property type="project" value="InterPro"/>
</dbReference>
<dbReference type="InterPro" id="IPR018228">
    <property type="entry name" value="DNase_TatD-rel_CS"/>
</dbReference>
<dbReference type="PANTHER" id="PTHR46124:SF2">
    <property type="entry name" value="D-AMINOACYL-TRNA DEACYLASE"/>
    <property type="match status" value="1"/>
</dbReference>
<sequence length="139" mass="15098">TREADNDTVDAVQAEAQGVVSGVFHCFTGGMTLARQALDLGFYVSFSGIVTFKRADEVREVAAYVPTDRLLVETDAPYLAPVPYRGKRNEPAWVARVVEVLAEVRGKTTGEIIEASEDSFVRLFGNCELSGDTPKGLAR</sequence>
<protein>
    <submittedName>
        <fullName evidence="2">Uncharacterized protein</fullName>
    </submittedName>
</protein>
<dbReference type="SUPFAM" id="SSF51556">
    <property type="entry name" value="Metallo-dependent hydrolases"/>
    <property type="match status" value="1"/>
</dbReference>
<dbReference type="CDD" id="cd01310">
    <property type="entry name" value="TatD_DNAse"/>
    <property type="match status" value="1"/>
</dbReference>
<dbReference type="AlphaFoldDB" id="A0A382VYJ5"/>
<organism evidence="2">
    <name type="scientific">marine metagenome</name>
    <dbReference type="NCBI Taxonomy" id="408172"/>
    <lineage>
        <taxon>unclassified sequences</taxon>
        <taxon>metagenomes</taxon>
        <taxon>ecological metagenomes</taxon>
    </lineage>
</organism>
<evidence type="ECO:0000256" key="1">
    <source>
        <dbReference type="ARBA" id="ARBA00022801"/>
    </source>
</evidence>
<dbReference type="InterPro" id="IPR001130">
    <property type="entry name" value="TatD-like"/>
</dbReference>
<dbReference type="InterPro" id="IPR032466">
    <property type="entry name" value="Metal_Hydrolase"/>
</dbReference>
<reference evidence="2" key="1">
    <citation type="submission" date="2018-05" db="EMBL/GenBank/DDBJ databases">
        <authorList>
            <person name="Lanie J.A."/>
            <person name="Ng W.-L."/>
            <person name="Kazmierczak K.M."/>
            <person name="Andrzejewski T.M."/>
            <person name="Davidsen T.M."/>
            <person name="Wayne K.J."/>
            <person name="Tettelin H."/>
            <person name="Glass J.I."/>
            <person name="Rusch D."/>
            <person name="Podicherti R."/>
            <person name="Tsui H.-C.T."/>
            <person name="Winkler M.E."/>
        </authorList>
    </citation>
    <scope>NUCLEOTIDE SEQUENCE</scope>
</reference>
<dbReference type="Gene3D" id="3.20.20.140">
    <property type="entry name" value="Metal-dependent hydrolases"/>
    <property type="match status" value="1"/>
</dbReference>
<dbReference type="GO" id="GO:0005829">
    <property type="term" value="C:cytosol"/>
    <property type="evidence" value="ECO:0007669"/>
    <property type="project" value="TreeGrafter"/>
</dbReference>
<feature type="non-terminal residue" evidence="2">
    <location>
        <position position="1"/>
    </location>
</feature>
<keyword evidence="1" id="KW-0378">Hydrolase</keyword>
<dbReference type="Pfam" id="PF01026">
    <property type="entry name" value="TatD_DNase"/>
    <property type="match status" value="1"/>
</dbReference>
<dbReference type="PANTHER" id="PTHR46124">
    <property type="entry name" value="D-AMINOACYL-TRNA DEACYLASE"/>
    <property type="match status" value="1"/>
</dbReference>
<proteinExistence type="predicted"/>